<dbReference type="Pfam" id="PF17746">
    <property type="entry name" value="SfsA_N"/>
    <property type="match status" value="1"/>
</dbReference>
<dbReference type="InterPro" id="IPR005224">
    <property type="entry name" value="SfsA"/>
</dbReference>
<dbReference type="Gene3D" id="3.40.1350.60">
    <property type="match status" value="1"/>
</dbReference>
<evidence type="ECO:0000259" key="3">
    <source>
        <dbReference type="Pfam" id="PF17746"/>
    </source>
</evidence>
<evidence type="ECO:0000259" key="2">
    <source>
        <dbReference type="Pfam" id="PF03749"/>
    </source>
</evidence>
<name>A0A1H5TDG7_9CLOT</name>
<evidence type="ECO:0000256" key="1">
    <source>
        <dbReference type="HAMAP-Rule" id="MF_00095"/>
    </source>
</evidence>
<dbReference type="GO" id="GO:0003677">
    <property type="term" value="F:DNA binding"/>
    <property type="evidence" value="ECO:0007669"/>
    <property type="project" value="InterPro"/>
</dbReference>
<dbReference type="AlphaFoldDB" id="A0A1H5TDG7"/>
<dbReference type="Proteomes" id="UP000242850">
    <property type="component" value="Unassembled WGS sequence"/>
</dbReference>
<evidence type="ECO:0000313" key="5">
    <source>
        <dbReference type="Proteomes" id="UP000242850"/>
    </source>
</evidence>
<accession>A0A1H5TDG7</accession>
<dbReference type="NCBIfam" id="TIGR00230">
    <property type="entry name" value="sfsA"/>
    <property type="match status" value="1"/>
</dbReference>
<gene>
    <name evidence="1" type="primary">sfsA</name>
    <name evidence="4" type="ORF">SAMN05660865_00612</name>
</gene>
<protein>
    <recommendedName>
        <fullName evidence="1">Sugar fermentation stimulation protein homolog</fullName>
    </recommendedName>
</protein>
<dbReference type="Gene3D" id="2.40.50.580">
    <property type="match status" value="1"/>
</dbReference>
<dbReference type="EMBL" id="FNUK01000005">
    <property type="protein sequence ID" value="SEF60885.1"/>
    <property type="molecule type" value="Genomic_DNA"/>
</dbReference>
<dbReference type="CDD" id="cd22359">
    <property type="entry name" value="SfsA-like_bacterial"/>
    <property type="match status" value="1"/>
</dbReference>
<feature type="domain" description="Sugar fermentation stimulation protein C-terminal" evidence="2">
    <location>
        <begin position="85"/>
        <end position="217"/>
    </location>
</feature>
<dbReference type="InterPro" id="IPR040452">
    <property type="entry name" value="SfsA_C"/>
</dbReference>
<feature type="domain" description="SfsA N-terminal OB" evidence="3">
    <location>
        <begin position="16"/>
        <end position="81"/>
    </location>
</feature>
<dbReference type="Pfam" id="PF03749">
    <property type="entry name" value="SfsA"/>
    <property type="match status" value="1"/>
</dbReference>
<dbReference type="PANTHER" id="PTHR30545">
    <property type="entry name" value="SUGAR FERMENTATION STIMULATION PROTEIN A"/>
    <property type="match status" value="1"/>
</dbReference>
<organism evidence="4 5">
    <name type="scientific">Caloramator fervidus</name>
    <dbReference type="NCBI Taxonomy" id="29344"/>
    <lineage>
        <taxon>Bacteria</taxon>
        <taxon>Bacillati</taxon>
        <taxon>Bacillota</taxon>
        <taxon>Clostridia</taxon>
        <taxon>Eubacteriales</taxon>
        <taxon>Clostridiaceae</taxon>
        <taxon>Caloramator</taxon>
    </lineage>
</organism>
<keyword evidence="5" id="KW-1185">Reference proteome</keyword>
<reference evidence="5" key="1">
    <citation type="submission" date="2016-10" db="EMBL/GenBank/DDBJ databases">
        <authorList>
            <person name="Varghese N."/>
            <person name="Submissions S."/>
        </authorList>
    </citation>
    <scope>NUCLEOTIDE SEQUENCE [LARGE SCALE GENOMIC DNA]</scope>
    <source>
        <strain evidence="5">DSM 5463</strain>
    </source>
</reference>
<comment type="similarity">
    <text evidence="1">Belongs to the SfsA family.</text>
</comment>
<sequence length="231" mass="26634">MVGFKIEGKKVEGRFVKRLNRFEAIVEIGKNYELCHVPNTGRLKELLVEDAKIYLVKNDKKNRKTKWTLMFVEKKDGLVCINSSMANNVLECALRDNTISLGEGIIKREENFLKSKFDFFIDGPFKTFIEVKCATFEQNKIAKFPDAPTERGKKHIEELIKAVQMGYKAKIVFIAFMDFVNCFEPYKDIDEKFAFLLKEAYKKGVEILAYKCSITLDEVSISDKIPVNINC</sequence>
<dbReference type="HAMAP" id="MF_00095">
    <property type="entry name" value="SfsA"/>
    <property type="match status" value="1"/>
</dbReference>
<dbReference type="InterPro" id="IPR041465">
    <property type="entry name" value="SfsA_N"/>
</dbReference>
<proteinExistence type="inferred from homology"/>
<evidence type="ECO:0000313" key="4">
    <source>
        <dbReference type="EMBL" id="SEF60885.1"/>
    </source>
</evidence>
<dbReference type="PANTHER" id="PTHR30545:SF2">
    <property type="entry name" value="SUGAR FERMENTATION STIMULATION PROTEIN A"/>
    <property type="match status" value="1"/>
</dbReference>